<dbReference type="Pfam" id="PF00107">
    <property type="entry name" value="ADH_zinc_N"/>
    <property type="match status" value="1"/>
</dbReference>
<dbReference type="Proteomes" id="UP000800041">
    <property type="component" value="Unassembled WGS sequence"/>
</dbReference>
<evidence type="ECO:0000313" key="6">
    <source>
        <dbReference type="Proteomes" id="UP000800041"/>
    </source>
</evidence>
<evidence type="ECO:0000256" key="3">
    <source>
        <dbReference type="ARBA" id="ARBA00023002"/>
    </source>
</evidence>
<comment type="similarity">
    <text evidence="1">Belongs to the zinc-containing alcohol dehydrogenase family.</text>
</comment>
<reference evidence="5" key="1">
    <citation type="journal article" date="2020" name="Stud. Mycol.">
        <title>101 Dothideomycetes genomes: a test case for predicting lifestyles and emergence of pathogens.</title>
        <authorList>
            <person name="Haridas S."/>
            <person name="Albert R."/>
            <person name="Binder M."/>
            <person name="Bloem J."/>
            <person name="Labutti K."/>
            <person name="Salamov A."/>
            <person name="Andreopoulos B."/>
            <person name="Baker S."/>
            <person name="Barry K."/>
            <person name="Bills G."/>
            <person name="Bluhm B."/>
            <person name="Cannon C."/>
            <person name="Castanera R."/>
            <person name="Culley D."/>
            <person name="Daum C."/>
            <person name="Ezra D."/>
            <person name="Gonzalez J."/>
            <person name="Henrissat B."/>
            <person name="Kuo A."/>
            <person name="Liang C."/>
            <person name="Lipzen A."/>
            <person name="Lutzoni F."/>
            <person name="Magnuson J."/>
            <person name="Mondo S."/>
            <person name="Nolan M."/>
            <person name="Ohm R."/>
            <person name="Pangilinan J."/>
            <person name="Park H.-J."/>
            <person name="Ramirez L."/>
            <person name="Alfaro M."/>
            <person name="Sun H."/>
            <person name="Tritt A."/>
            <person name="Yoshinaga Y."/>
            <person name="Zwiers L.-H."/>
            <person name="Turgeon B."/>
            <person name="Goodwin S."/>
            <person name="Spatafora J."/>
            <person name="Crous P."/>
            <person name="Grigoriev I."/>
        </authorList>
    </citation>
    <scope>NUCLEOTIDE SEQUENCE</scope>
    <source>
        <strain evidence="5">CBS 113979</strain>
    </source>
</reference>
<evidence type="ECO:0000313" key="5">
    <source>
        <dbReference type="EMBL" id="KAF1990947.1"/>
    </source>
</evidence>
<keyword evidence="6" id="KW-1185">Reference proteome</keyword>
<accession>A0A6G1HD07</accession>
<dbReference type="SUPFAM" id="SSF51735">
    <property type="entry name" value="NAD(P)-binding Rossmann-fold domains"/>
    <property type="match status" value="1"/>
</dbReference>
<dbReference type="GO" id="GO:0016651">
    <property type="term" value="F:oxidoreductase activity, acting on NAD(P)H"/>
    <property type="evidence" value="ECO:0007669"/>
    <property type="project" value="InterPro"/>
</dbReference>
<dbReference type="InterPro" id="IPR036291">
    <property type="entry name" value="NAD(P)-bd_dom_sf"/>
</dbReference>
<evidence type="ECO:0000256" key="1">
    <source>
        <dbReference type="ARBA" id="ARBA00008072"/>
    </source>
</evidence>
<dbReference type="OrthoDB" id="48317at2759"/>
<gene>
    <name evidence="5" type="ORF">K402DRAFT_389149</name>
</gene>
<dbReference type="InterPro" id="IPR020843">
    <property type="entry name" value="ER"/>
</dbReference>
<dbReference type="Pfam" id="PF08240">
    <property type="entry name" value="ADH_N"/>
    <property type="match status" value="1"/>
</dbReference>
<comment type="subunit">
    <text evidence="2">Monomer.</text>
</comment>
<dbReference type="Gene3D" id="3.90.180.10">
    <property type="entry name" value="Medium-chain alcohol dehydrogenases, catalytic domain"/>
    <property type="match status" value="1"/>
</dbReference>
<dbReference type="SMART" id="SM00829">
    <property type="entry name" value="PKS_ER"/>
    <property type="match status" value="1"/>
</dbReference>
<dbReference type="AlphaFoldDB" id="A0A6G1HD07"/>
<dbReference type="InterPro" id="IPR013149">
    <property type="entry name" value="ADH-like_C"/>
</dbReference>
<proteinExistence type="inferred from homology"/>
<dbReference type="PANTHER" id="PTHR45348:SF2">
    <property type="entry name" value="ZINC-TYPE ALCOHOL DEHYDROGENASE-LIKE PROTEIN C2E1P3.01"/>
    <property type="match status" value="1"/>
</dbReference>
<dbReference type="CDD" id="cd08249">
    <property type="entry name" value="enoyl_reductase_like"/>
    <property type="match status" value="1"/>
</dbReference>
<dbReference type="SUPFAM" id="SSF50129">
    <property type="entry name" value="GroES-like"/>
    <property type="match status" value="1"/>
</dbReference>
<protein>
    <submittedName>
        <fullName evidence="5">Oxidoreductase-like protein</fullName>
    </submittedName>
</protein>
<sequence length="342" mass="35806">MSNQAAWLTEAKANPLKIDSAPMSKPGKDEVLIEAAAWAINPVDWKLQDSGMVLQNYPCILGSDVAGTVVEVGEGVSHVKPGDRVLGWCLYLATGKTSDAAFQTHPICRAVAKIPSHVSFAQAAVLPLSIATASVGLFQKAHLALPYPSKEPKPTNKLLLVWGGSSSVGSSVIQLARAAGVTVWATASTKRHGYVKEIGAERAFDYSQDGVAESIATAIKESGKEFIGVYDSISEEDTWKCISPIISSVGTGHVVGVLPPPFPGYPPPDTPNTSHVVATTIITNEPEVGKAVFIDYVGEALEAGMLLAKPDPIVVEGGLGSLQEAFTIQKKGVSAAKVVVVA</sequence>
<feature type="domain" description="Enoyl reductase (ER)" evidence="4">
    <location>
        <begin position="12"/>
        <end position="340"/>
    </location>
</feature>
<dbReference type="PANTHER" id="PTHR45348">
    <property type="entry name" value="HYPOTHETICAL OXIDOREDUCTASE (EUROFUNG)"/>
    <property type="match status" value="1"/>
</dbReference>
<keyword evidence="3" id="KW-0560">Oxidoreductase</keyword>
<dbReference type="Gene3D" id="3.40.50.720">
    <property type="entry name" value="NAD(P)-binding Rossmann-like Domain"/>
    <property type="match status" value="1"/>
</dbReference>
<dbReference type="EMBL" id="ML977140">
    <property type="protein sequence ID" value="KAF1990947.1"/>
    <property type="molecule type" value="Genomic_DNA"/>
</dbReference>
<evidence type="ECO:0000256" key="2">
    <source>
        <dbReference type="ARBA" id="ARBA00011245"/>
    </source>
</evidence>
<name>A0A6G1HD07_9PEZI</name>
<evidence type="ECO:0000259" key="4">
    <source>
        <dbReference type="SMART" id="SM00829"/>
    </source>
</evidence>
<organism evidence="5 6">
    <name type="scientific">Aulographum hederae CBS 113979</name>
    <dbReference type="NCBI Taxonomy" id="1176131"/>
    <lineage>
        <taxon>Eukaryota</taxon>
        <taxon>Fungi</taxon>
        <taxon>Dikarya</taxon>
        <taxon>Ascomycota</taxon>
        <taxon>Pezizomycotina</taxon>
        <taxon>Dothideomycetes</taxon>
        <taxon>Pleosporomycetidae</taxon>
        <taxon>Aulographales</taxon>
        <taxon>Aulographaceae</taxon>
    </lineage>
</organism>
<dbReference type="InterPro" id="IPR047122">
    <property type="entry name" value="Trans-enoyl_RdTase-like"/>
</dbReference>
<dbReference type="InterPro" id="IPR011032">
    <property type="entry name" value="GroES-like_sf"/>
</dbReference>
<dbReference type="InterPro" id="IPR013154">
    <property type="entry name" value="ADH-like_N"/>
</dbReference>